<proteinExistence type="predicted"/>
<protein>
    <submittedName>
        <fullName evidence="1">Uncharacterized protein</fullName>
    </submittedName>
</protein>
<name>A0A4S8RYF2_AURPU</name>
<accession>A0A4S8RYF2</accession>
<dbReference type="Proteomes" id="UP000304951">
    <property type="component" value="Unassembled WGS sequence"/>
</dbReference>
<dbReference type="EMBL" id="QZAF01001191">
    <property type="protein sequence ID" value="THV63530.1"/>
    <property type="molecule type" value="Genomic_DNA"/>
</dbReference>
<evidence type="ECO:0000313" key="1">
    <source>
        <dbReference type="EMBL" id="THV63530.1"/>
    </source>
</evidence>
<dbReference type="AlphaFoldDB" id="A0A4S8RYF2"/>
<comment type="caution">
    <text evidence="1">The sequence shown here is derived from an EMBL/GenBank/DDBJ whole genome shotgun (WGS) entry which is preliminary data.</text>
</comment>
<sequence length="243" mass="28137">MAIQHGLTGSTCRPFDDLCRPDIVDTSRVPDSISFDLRETLNIVNFFETFDTLDNERSQLRGMRWLLRDEKWHYRHPQSFELVEDRVTQPSEPPKTPEIMHLEAQLDQKLYDLRVEEANLNGNTESWLRLACMHQELKKEFPNINEPIDLSSAEAQMLIDCATLMVKNELATLQMQVAMKGNYKQIKKMMVEAQAILDQLIAINPADRKYEEIENTLQIKSGPGRGWEGFIKRMALVIHYTGT</sequence>
<reference evidence="1 2" key="1">
    <citation type="submission" date="2018-10" db="EMBL/GenBank/DDBJ databases">
        <title>Fifty Aureobasidium pullulans genomes reveal a recombining polyextremotolerant generalist.</title>
        <authorList>
            <person name="Gostincar C."/>
            <person name="Turk M."/>
            <person name="Zajc J."/>
            <person name="Gunde-Cimerman N."/>
        </authorList>
    </citation>
    <scope>NUCLEOTIDE SEQUENCE [LARGE SCALE GENOMIC DNA]</scope>
    <source>
        <strain evidence="1 2">EXF-11900</strain>
    </source>
</reference>
<organism evidence="1 2">
    <name type="scientific">Aureobasidium pullulans</name>
    <name type="common">Black yeast</name>
    <name type="synonym">Pullularia pullulans</name>
    <dbReference type="NCBI Taxonomy" id="5580"/>
    <lineage>
        <taxon>Eukaryota</taxon>
        <taxon>Fungi</taxon>
        <taxon>Dikarya</taxon>
        <taxon>Ascomycota</taxon>
        <taxon>Pezizomycotina</taxon>
        <taxon>Dothideomycetes</taxon>
        <taxon>Dothideomycetidae</taxon>
        <taxon>Dothideales</taxon>
        <taxon>Saccotheciaceae</taxon>
        <taxon>Aureobasidium</taxon>
    </lineage>
</organism>
<evidence type="ECO:0000313" key="2">
    <source>
        <dbReference type="Proteomes" id="UP000304951"/>
    </source>
</evidence>
<gene>
    <name evidence="1" type="ORF">D6D28_10605</name>
</gene>